<comment type="subcellular location">
    <subcellularLocation>
        <location evidence="1">Cell membrane</location>
        <topology evidence="1">Multi-pass membrane protein</topology>
    </subcellularLocation>
</comment>
<dbReference type="PANTHER" id="PTHR20855">
    <property type="entry name" value="ADIPOR/PROGESTIN RECEPTOR-RELATED"/>
    <property type="match status" value="1"/>
</dbReference>
<evidence type="ECO:0000256" key="4">
    <source>
        <dbReference type="ARBA" id="ARBA00022692"/>
    </source>
</evidence>
<feature type="binding site" evidence="7">
    <location>
        <position position="61"/>
    </location>
    <ligand>
        <name>Zn(2+)</name>
        <dbReference type="ChEBI" id="CHEBI:29105"/>
    </ligand>
</feature>
<evidence type="ECO:0000256" key="5">
    <source>
        <dbReference type="ARBA" id="ARBA00022989"/>
    </source>
</evidence>
<keyword evidence="5 8" id="KW-1133">Transmembrane helix</keyword>
<dbReference type="Proteomes" id="UP000782312">
    <property type="component" value="Unassembled WGS sequence"/>
</dbReference>
<dbReference type="Pfam" id="PF03006">
    <property type="entry name" value="HlyIII"/>
    <property type="match status" value="1"/>
</dbReference>
<dbReference type="PANTHER" id="PTHR20855:SF3">
    <property type="entry name" value="LD03007P"/>
    <property type="match status" value="1"/>
</dbReference>
<evidence type="ECO:0000256" key="8">
    <source>
        <dbReference type="SAM" id="Phobius"/>
    </source>
</evidence>
<comment type="caution">
    <text evidence="9">The sequence shown here is derived from an EMBL/GenBank/DDBJ whole genome shotgun (WGS) entry which is preliminary data.</text>
</comment>
<evidence type="ECO:0000313" key="9">
    <source>
        <dbReference type="EMBL" id="MBI3126593.1"/>
    </source>
</evidence>
<feature type="transmembrane region" description="Helical" evidence="8">
    <location>
        <begin position="102"/>
        <end position="121"/>
    </location>
</feature>
<gene>
    <name evidence="9" type="ORF">HYZ11_03200</name>
</gene>
<feature type="binding site" evidence="7">
    <location>
        <position position="187"/>
    </location>
    <ligand>
        <name>Zn(2+)</name>
        <dbReference type="ChEBI" id="CHEBI:29105"/>
    </ligand>
</feature>
<evidence type="ECO:0000313" key="10">
    <source>
        <dbReference type="Proteomes" id="UP000782312"/>
    </source>
</evidence>
<keyword evidence="4 8" id="KW-0812">Transmembrane</keyword>
<name>A0A932HX23_UNCTE</name>
<keyword evidence="7" id="KW-0862">Zinc</keyword>
<feature type="binding site" evidence="7">
    <location>
        <position position="183"/>
    </location>
    <ligand>
        <name>Zn(2+)</name>
        <dbReference type="ChEBI" id="CHEBI:29105"/>
    </ligand>
</feature>
<feature type="transmembrane region" description="Helical" evidence="8">
    <location>
        <begin position="158"/>
        <end position="177"/>
    </location>
</feature>
<evidence type="ECO:0000256" key="1">
    <source>
        <dbReference type="ARBA" id="ARBA00004651"/>
    </source>
</evidence>
<evidence type="ECO:0000256" key="7">
    <source>
        <dbReference type="PIRSR" id="PIRSR604254-1"/>
    </source>
</evidence>
<dbReference type="EMBL" id="JACPUR010000005">
    <property type="protein sequence ID" value="MBI3126593.1"/>
    <property type="molecule type" value="Genomic_DNA"/>
</dbReference>
<dbReference type="NCBIfam" id="TIGR01065">
    <property type="entry name" value="hlyIII"/>
    <property type="match status" value="1"/>
</dbReference>
<feature type="transmembrane region" description="Helical" evidence="8">
    <location>
        <begin position="38"/>
        <end position="57"/>
    </location>
</feature>
<proteinExistence type="inferred from homology"/>
<dbReference type="AlphaFoldDB" id="A0A932HX23"/>
<organism evidence="9 10">
    <name type="scientific">Tectimicrobiota bacterium</name>
    <dbReference type="NCBI Taxonomy" id="2528274"/>
    <lineage>
        <taxon>Bacteria</taxon>
        <taxon>Pseudomonadati</taxon>
        <taxon>Nitrospinota/Tectimicrobiota group</taxon>
        <taxon>Candidatus Tectimicrobiota</taxon>
    </lineage>
</organism>
<evidence type="ECO:0000256" key="2">
    <source>
        <dbReference type="ARBA" id="ARBA00008488"/>
    </source>
</evidence>
<dbReference type="GO" id="GO:0046872">
    <property type="term" value="F:metal ion binding"/>
    <property type="evidence" value="ECO:0007669"/>
    <property type="project" value="UniProtKB-KW"/>
</dbReference>
<dbReference type="InterPro" id="IPR005744">
    <property type="entry name" value="Hy-lIII"/>
</dbReference>
<evidence type="ECO:0000256" key="3">
    <source>
        <dbReference type="ARBA" id="ARBA00022475"/>
    </source>
</evidence>
<feature type="transmembrane region" description="Helical" evidence="8">
    <location>
        <begin position="133"/>
        <end position="152"/>
    </location>
</feature>
<sequence length="206" mass="21683">MLPIGEVANSVSHGIGFLAAVAAAPVLVLAAIQRGGAAGVLGSSVFAAAVVLLYLASTLSHALPENRARRLFEDLDQIAIYLLIAGTYTPFMLGVLHGVWGWTLLGLVWALAIAGIALKAAGKLRSVGASTGLYLAMGWLAVVAVKPLWILVPPWGLFWIFAGGAAYTVGVGFFAAQRIPYSHLIWHLFVMAGTTCHFIAVLWYAA</sequence>
<evidence type="ECO:0000256" key="6">
    <source>
        <dbReference type="ARBA" id="ARBA00023136"/>
    </source>
</evidence>
<comment type="similarity">
    <text evidence="2">Belongs to the UPF0073 (Hly-III) family.</text>
</comment>
<protein>
    <submittedName>
        <fullName evidence="9">Hemolysin III family protein</fullName>
    </submittedName>
</protein>
<keyword evidence="7" id="KW-0479">Metal-binding</keyword>
<reference evidence="9" key="1">
    <citation type="submission" date="2020-07" db="EMBL/GenBank/DDBJ databases">
        <title>Huge and variable diversity of episymbiotic CPR bacteria and DPANN archaea in groundwater ecosystems.</title>
        <authorList>
            <person name="He C.Y."/>
            <person name="Keren R."/>
            <person name="Whittaker M."/>
            <person name="Farag I.F."/>
            <person name="Doudna J."/>
            <person name="Cate J.H.D."/>
            <person name="Banfield J.F."/>
        </authorList>
    </citation>
    <scope>NUCLEOTIDE SEQUENCE</scope>
    <source>
        <strain evidence="9">NC_groundwater_763_Ag_S-0.2um_68_21</strain>
    </source>
</reference>
<accession>A0A932HX23</accession>
<keyword evidence="3" id="KW-1003">Cell membrane</keyword>
<keyword evidence="6 8" id="KW-0472">Membrane</keyword>
<feature type="transmembrane region" description="Helical" evidence="8">
    <location>
        <begin position="184"/>
        <end position="205"/>
    </location>
</feature>
<feature type="transmembrane region" description="Helical" evidence="8">
    <location>
        <begin position="12"/>
        <end position="32"/>
    </location>
</feature>
<dbReference type="GO" id="GO:0140911">
    <property type="term" value="F:pore-forming activity"/>
    <property type="evidence" value="ECO:0007669"/>
    <property type="project" value="InterPro"/>
</dbReference>
<dbReference type="InterPro" id="IPR004254">
    <property type="entry name" value="AdipoR/HlyIII-related"/>
</dbReference>
<dbReference type="GO" id="GO:0005886">
    <property type="term" value="C:plasma membrane"/>
    <property type="evidence" value="ECO:0007669"/>
    <property type="project" value="UniProtKB-SubCell"/>
</dbReference>